<dbReference type="GO" id="GO:0016740">
    <property type="term" value="F:transferase activity"/>
    <property type="evidence" value="ECO:0007669"/>
    <property type="project" value="UniProtKB-KW"/>
</dbReference>
<dbReference type="SUPFAM" id="SSF48452">
    <property type="entry name" value="TPR-like"/>
    <property type="match status" value="1"/>
</dbReference>
<reference evidence="5" key="1">
    <citation type="submission" date="2018-06" db="EMBL/GenBank/DDBJ databases">
        <authorList>
            <person name="Zhirakovskaya E."/>
        </authorList>
    </citation>
    <scope>NUCLEOTIDE SEQUENCE</scope>
</reference>
<dbReference type="Gene3D" id="1.20.5.110">
    <property type="match status" value="1"/>
</dbReference>
<dbReference type="Gene3D" id="1.25.40.10">
    <property type="entry name" value="Tetratricopeptide repeat domain"/>
    <property type="match status" value="1"/>
</dbReference>
<sequence>MWVTRSVLVISLLLAGPAWSASKAELETRLQQLERKLDSRGLVDMFDQVSTLQKEVRQLRGELEVQAHDMESLKKRQRDLYVDIDRRLHRLETAGVQGRASTQTGTASPVEGGVISPAPAMGATGVSVPSAVPPNAKAGGALSPAATLNPAAERKDYDHALAILNELRYDEAAAAFRAFLAKYPGSSYADNAQYWLGEVYYVTRDFKAALEEFGALLKGFPDSPKVPGAMLKMGYSQYELKDWNAAANMLGQVVRRFPGSSTAKLAQKRLDRMKQEGHIPAT</sequence>
<dbReference type="GO" id="GO:0051301">
    <property type="term" value="P:cell division"/>
    <property type="evidence" value="ECO:0007669"/>
    <property type="project" value="InterPro"/>
</dbReference>
<evidence type="ECO:0000259" key="3">
    <source>
        <dbReference type="Pfam" id="PF13525"/>
    </source>
</evidence>
<dbReference type="InterPro" id="IPR014162">
    <property type="entry name" value="CpoB_C"/>
</dbReference>
<dbReference type="AlphaFoldDB" id="A0A3B0ZPV8"/>
<feature type="domain" description="YbgF trimerisation" evidence="4">
    <location>
        <begin position="26"/>
        <end position="95"/>
    </location>
</feature>
<feature type="coiled-coil region" evidence="2">
    <location>
        <begin position="42"/>
        <end position="76"/>
    </location>
</feature>
<keyword evidence="5" id="KW-0808">Transferase</keyword>
<dbReference type="InterPro" id="IPR032519">
    <property type="entry name" value="YbgF_tri"/>
</dbReference>
<dbReference type="PROSITE" id="PS50005">
    <property type="entry name" value="TPR"/>
    <property type="match status" value="1"/>
</dbReference>
<feature type="domain" description="Outer membrane lipoprotein BamD-like" evidence="3">
    <location>
        <begin position="156"/>
        <end position="274"/>
    </location>
</feature>
<accession>A0A3B0ZPV8</accession>
<dbReference type="InterPro" id="IPR011990">
    <property type="entry name" value="TPR-like_helical_dom_sf"/>
</dbReference>
<evidence type="ECO:0000256" key="2">
    <source>
        <dbReference type="SAM" id="Coils"/>
    </source>
</evidence>
<proteinExistence type="inferred from homology"/>
<keyword evidence="2" id="KW-0175">Coiled coil</keyword>
<name>A0A3B0ZPV8_9ZZZZ</name>
<dbReference type="InterPro" id="IPR034706">
    <property type="entry name" value="CpoB"/>
</dbReference>
<dbReference type="NCBIfam" id="TIGR02795">
    <property type="entry name" value="tol_pal_ybgF"/>
    <property type="match status" value="1"/>
</dbReference>
<dbReference type="GO" id="GO:0070206">
    <property type="term" value="P:protein trimerization"/>
    <property type="evidence" value="ECO:0007669"/>
    <property type="project" value="InterPro"/>
</dbReference>
<evidence type="ECO:0000313" key="5">
    <source>
        <dbReference type="EMBL" id="VAW83444.1"/>
    </source>
</evidence>
<organism evidence="5">
    <name type="scientific">hydrothermal vent metagenome</name>
    <dbReference type="NCBI Taxonomy" id="652676"/>
    <lineage>
        <taxon>unclassified sequences</taxon>
        <taxon>metagenomes</taxon>
        <taxon>ecological metagenomes</taxon>
    </lineage>
</organism>
<gene>
    <name evidence="5" type="ORF">MNBD_GAMMA14-104</name>
</gene>
<dbReference type="HAMAP" id="MF_02066">
    <property type="entry name" value="CpoB"/>
    <property type="match status" value="1"/>
</dbReference>
<dbReference type="InterPro" id="IPR019734">
    <property type="entry name" value="TPR_rpt"/>
</dbReference>
<evidence type="ECO:0000259" key="4">
    <source>
        <dbReference type="Pfam" id="PF16331"/>
    </source>
</evidence>
<dbReference type="Pfam" id="PF13525">
    <property type="entry name" value="YfiO"/>
    <property type="match status" value="1"/>
</dbReference>
<evidence type="ECO:0000256" key="1">
    <source>
        <dbReference type="ARBA" id="ARBA00022729"/>
    </source>
</evidence>
<dbReference type="Pfam" id="PF16331">
    <property type="entry name" value="TolA_bind_tri"/>
    <property type="match status" value="1"/>
</dbReference>
<keyword evidence="1" id="KW-0732">Signal</keyword>
<dbReference type="InterPro" id="IPR039565">
    <property type="entry name" value="BamD-like"/>
</dbReference>
<dbReference type="EMBL" id="UOFM01000547">
    <property type="protein sequence ID" value="VAW83444.1"/>
    <property type="molecule type" value="Genomic_DNA"/>
</dbReference>
<protein>
    <submittedName>
        <fullName evidence="5">TPR repeat containing exported protein Putative periplasmic protein contains a protein prenylyltransferase domain</fullName>
    </submittedName>
</protein>